<feature type="binding site" description="axial binding residue" evidence="9">
    <location>
        <position position="230"/>
    </location>
    <ligand>
        <name>heme c</name>
        <dbReference type="ChEBI" id="CHEBI:61717"/>
        <label>2</label>
    </ligand>
    <ligandPart>
        <name>Fe</name>
        <dbReference type="ChEBI" id="CHEBI:18248"/>
    </ligandPart>
</feature>
<dbReference type="SUPFAM" id="SSF46626">
    <property type="entry name" value="Cytochrome c"/>
    <property type="match status" value="2"/>
</dbReference>
<dbReference type="InterPro" id="IPR004852">
    <property type="entry name" value="Di-haem_cyt_c_peroxidsae"/>
</dbReference>
<comment type="caution">
    <text evidence="11">The sequence shown here is derived from an EMBL/GenBank/DDBJ whole genome shotgun (WGS) entry which is preliminary data.</text>
</comment>
<dbReference type="GO" id="GO:0004130">
    <property type="term" value="F:cytochrome-c peroxidase activity"/>
    <property type="evidence" value="ECO:0007669"/>
    <property type="project" value="TreeGrafter"/>
</dbReference>
<keyword evidence="3 9" id="KW-0479">Metal-binding</keyword>
<dbReference type="InterPro" id="IPR009056">
    <property type="entry name" value="Cyt_c-like_dom"/>
</dbReference>
<feature type="binding site" description="covalent" evidence="8">
    <location>
        <position position="229"/>
    </location>
    <ligand>
        <name>heme c</name>
        <dbReference type="ChEBI" id="CHEBI:61717"/>
        <label>2</label>
    </ligand>
</feature>
<dbReference type="InterPro" id="IPR051395">
    <property type="entry name" value="Cytochrome_c_Peroxidase/MauG"/>
</dbReference>
<evidence type="ECO:0000256" key="4">
    <source>
        <dbReference type="ARBA" id="ARBA00022729"/>
    </source>
</evidence>
<accession>A0A930G0A9</accession>
<dbReference type="Proteomes" id="UP000718593">
    <property type="component" value="Unassembled WGS sequence"/>
</dbReference>
<feature type="binding site" description="covalent" evidence="8">
    <location>
        <position position="226"/>
    </location>
    <ligand>
        <name>heme c</name>
        <dbReference type="ChEBI" id="CHEBI:61717"/>
        <label>2</label>
    </ligand>
</feature>
<evidence type="ECO:0000259" key="10">
    <source>
        <dbReference type="PROSITE" id="PS51007"/>
    </source>
</evidence>
<sequence length="339" mass="37130">MPVFPLERFLYVVLAIAIGLVLWQGLTPESQPEATAVSSEAVDWGHQALRPLVVEAKPPSEKAGLGQRLFFDRRLSRNDTVSCASCHNFGLGGADRQPVSLGMDGRSGTINAPSVFNTSLHVAWFWDGRANTLQEQAAGPVHNPAEMDSDWGAVVAKLKGDAFYRDTFARLYPDGISGANIADAIAHYERTLLTPNSRFDRFLLGDKEALSALERSGYWRFLELGCASCHQGVGIGGNMFQRFGVMADYFAGRPPGKADLGRFSVTGREEDRHVFKVPSLRNVALTAPYFHDASAATLEEAVTIMARFQLGRELPAEDLQAITAFLRSLTGEWEGRPLE</sequence>
<keyword evidence="6" id="KW-0560">Oxidoreductase</keyword>
<evidence type="ECO:0000256" key="8">
    <source>
        <dbReference type="PIRSR" id="PIRSR000294-1"/>
    </source>
</evidence>
<feature type="binding site" description="axial binding residue" evidence="9">
    <location>
        <position position="305"/>
    </location>
    <ligand>
        <name>heme c</name>
        <dbReference type="ChEBI" id="CHEBI:61717"/>
        <label>2</label>
    </ligand>
    <ligandPart>
        <name>Fe</name>
        <dbReference type="ChEBI" id="CHEBI:18248"/>
    </ligandPart>
</feature>
<dbReference type="Gene3D" id="1.10.760.10">
    <property type="entry name" value="Cytochrome c-like domain"/>
    <property type="match status" value="2"/>
</dbReference>
<keyword evidence="4" id="KW-0732">Signal</keyword>
<evidence type="ECO:0000256" key="5">
    <source>
        <dbReference type="ARBA" id="ARBA00022764"/>
    </source>
</evidence>
<dbReference type="GO" id="GO:0042597">
    <property type="term" value="C:periplasmic space"/>
    <property type="evidence" value="ECO:0007669"/>
    <property type="project" value="UniProtKB-SubCell"/>
</dbReference>
<dbReference type="PIRSF" id="PIRSF000294">
    <property type="entry name" value="Cytochrome-c_peroxidase"/>
    <property type="match status" value="1"/>
</dbReference>
<dbReference type="RefSeq" id="WP_274738366.1">
    <property type="nucleotide sequence ID" value="NZ_JARBJQ010000006.1"/>
</dbReference>
<reference evidence="11" key="1">
    <citation type="submission" date="2020-04" db="EMBL/GenBank/DDBJ databases">
        <title>Deep metagenomics examines the oral microbiome during advanced dental caries in children, revealing novel taxa and co-occurrences with host molecules.</title>
        <authorList>
            <person name="Baker J.L."/>
            <person name="Morton J.T."/>
            <person name="Dinis M."/>
            <person name="Alvarez R."/>
            <person name="Tran N.C."/>
            <person name="Knight R."/>
            <person name="Edlund A."/>
        </authorList>
    </citation>
    <scope>NUCLEOTIDE SEQUENCE</scope>
    <source>
        <strain evidence="11">JCVI_32_bin.24</strain>
    </source>
</reference>
<feature type="binding site" description="covalent" evidence="8">
    <location>
        <position position="83"/>
    </location>
    <ligand>
        <name>heme c</name>
        <dbReference type="ChEBI" id="CHEBI:61717"/>
        <label>1</label>
    </ligand>
</feature>
<evidence type="ECO:0000256" key="3">
    <source>
        <dbReference type="ARBA" id="ARBA00022723"/>
    </source>
</evidence>
<gene>
    <name evidence="11" type="ORF">HXL68_11790</name>
</gene>
<evidence type="ECO:0000313" key="11">
    <source>
        <dbReference type="EMBL" id="MBF1165705.1"/>
    </source>
</evidence>
<dbReference type="PROSITE" id="PS51007">
    <property type="entry name" value="CYTC"/>
    <property type="match status" value="2"/>
</dbReference>
<feature type="binding site" description="axial binding residue" evidence="9">
    <location>
        <position position="87"/>
    </location>
    <ligand>
        <name>heme c</name>
        <dbReference type="ChEBI" id="CHEBI:61717"/>
        <label>1</label>
    </ligand>
    <ligandPart>
        <name>Fe</name>
        <dbReference type="ChEBI" id="CHEBI:18248"/>
    </ligandPart>
</feature>
<dbReference type="PANTHER" id="PTHR30600">
    <property type="entry name" value="CYTOCHROME C PEROXIDASE-RELATED"/>
    <property type="match status" value="1"/>
</dbReference>
<dbReference type="InterPro" id="IPR026259">
    <property type="entry name" value="MauG/Cytc_peroxidase"/>
</dbReference>
<dbReference type="PANTHER" id="PTHR30600:SF7">
    <property type="entry name" value="CYTOCHROME C PEROXIDASE-RELATED"/>
    <property type="match status" value="1"/>
</dbReference>
<dbReference type="Pfam" id="PF03150">
    <property type="entry name" value="CCP_MauG"/>
    <property type="match status" value="1"/>
</dbReference>
<dbReference type="GO" id="GO:0046872">
    <property type="term" value="F:metal ion binding"/>
    <property type="evidence" value="ECO:0007669"/>
    <property type="project" value="UniProtKB-KW"/>
</dbReference>
<evidence type="ECO:0000256" key="2">
    <source>
        <dbReference type="ARBA" id="ARBA00022617"/>
    </source>
</evidence>
<proteinExistence type="predicted"/>
<comment type="cofactor">
    <cofactor evidence="8">
        <name>heme</name>
        <dbReference type="ChEBI" id="CHEBI:30413"/>
    </cofactor>
    <text evidence="8">Binds 2 heme groups.</text>
</comment>
<keyword evidence="11" id="KW-0575">Peroxidase</keyword>
<keyword evidence="2 8" id="KW-0349">Heme</keyword>
<keyword evidence="5" id="KW-0574">Periplasm</keyword>
<dbReference type="InterPro" id="IPR036909">
    <property type="entry name" value="Cyt_c-like_dom_sf"/>
</dbReference>
<organism evidence="11 12">
    <name type="scientific">Dechloromonas agitata</name>
    <dbReference type="NCBI Taxonomy" id="73030"/>
    <lineage>
        <taxon>Bacteria</taxon>
        <taxon>Pseudomonadati</taxon>
        <taxon>Pseudomonadota</taxon>
        <taxon>Betaproteobacteria</taxon>
        <taxon>Rhodocyclales</taxon>
        <taxon>Azonexaceae</taxon>
        <taxon>Dechloromonas</taxon>
    </lineage>
</organism>
<evidence type="ECO:0000256" key="7">
    <source>
        <dbReference type="ARBA" id="ARBA00023004"/>
    </source>
</evidence>
<comment type="subcellular location">
    <subcellularLocation>
        <location evidence="1">Periplasm</location>
    </subcellularLocation>
</comment>
<feature type="domain" description="Cytochrome c" evidence="10">
    <location>
        <begin position="212"/>
        <end position="330"/>
    </location>
</feature>
<evidence type="ECO:0000256" key="6">
    <source>
        <dbReference type="ARBA" id="ARBA00023002"/>
    </source>
</evidence>
<comment type="PTM">
    <text evidence="8">Binds 2 heme groups per subunit.</text>
</comment>
<dbReference type="EMBL" id="JABZMI010000259">
    <property type="protein sequence ID" value="MBF1165705.1"/>
    <property type="molecule type" value="Genomic_DNA"/>
</dbReference>
<name>A0A930G0A9_9RHOO</name>
<evidence type="ECO:0000256" key="1">
    <source>
        <dbReference type="ARBA" id="ARBA00004418"/>
    </source>
</evidence>
<dbReference type="GO" id="GO:0020037">
    <property type="term" value="F:heme binding"/>
    <property type="evidence" value="ECO:0007669"/>
    <property type="project" value="InterPro"/>
</dbReference>
<keyword evidence="7 9" id="KW-0408">Iron</keyword>
<dbReference type="AlphaFoldDB" id="A0A930G0A9"/>
<evidence type="ECO:0000256" key="9">
    <source>
        <dbReference type="PIRSR" id="PIRSR000294-2"/>
    </source>
</evidence>
<feature type="binding site" description="covalent" evidence="8">
    <location>
        <position position="86"/>
    </location>
    <ligand>
        <name>heme c</name>
        <dbReference type="ChEBI" id="CHEBI:61717"/>
        <label>1</label>
    </ligand>
</feature>
<protein>
    <submittedName>
        <fullName evidence="11">Cytochrome-c peroxidase</fullName>
    </submittedName>
</protein>
<dbReference type="GO" id="GO:0009055">
    <property type="term" value="F:electron transfer activity"/>
    <property type="evidence" value="ECO:0007669"/>
    <property type="project" value="InterPro"/>
</dbReference>
<feature type="domain" description="Cytochrome c" evidence="10">
    <location>
        <begin position="61"/>
        <end position="162"/>
    </location>
</feature>
<evidence type="ECO:0000313" key="12">
    <source>
        <dbReference type="Proteomes" id="UP000718593"/>
    </source>
</evidence>